<proteinExistence type="predicted"/>
<reference evidence="2" key="1">
    <citation type="submission" date="2017-01" db="EMBL/GenBank/DDBJ databases">
        <authorList>
            <person name="Varghese N."/>
            <person name="Submissions S."/>
        </authorList>
    </citation>
    <scope>NUCLEOTIDE SEQUENCE [LARGE SCALE GENOMIC DNA]</scope>
    <source>
        <strain evidence="2">DSM 21054</strain>
    </source>
</reference>
<evidence type="ECO:0000313" key="2">
    <source>
        <dbReference type="Proteomes" id="UP000186917"/>
    </source>
</evidence>
<sequence length="52" mass="5839">MPRKLAAHSYKFAGNNYKFSAQNLKSLSRIGQPIGVILRFAHGSKQLSKQHL</sequence>
<gene>
    <name evidence="1" type="ORF">SAMN05421788_1011477</name>
</gene>
<accession>A0A1N7MAQ1</accession>
<keyword evidence="2" id="KW-1185">Reference proteome</keyword>
<dbReference type="Proteomes" id="UP000186917">
    <property type="component" value="Unassembled WGS sequence"/>
</dbReference>
<organism evidence="1 2">
    <name type="scientific">Filimonas lacunae</name>
    <dbReference type="NCBI Taxonomy" id="477680"/>
    <lineage>
        <taxon>Bacteria</taxon>
        <taxon>Pseudomonadati</taxon>
        <taxon>Bacteroidota</taxon>
        <taxon>Chitinophagia</taxon>
        <taxon>Chitinophagales</taxon>
        <taxon>Chitinophagaceae</taxon>
        <taxon>Filimonas</taxon>
    </lineage>
</organism>
<dbReference type="EMBL" id="FTOR01000001">
    <property type="protein sequence ID" value="SIS83158.1"/>
    <property type="molecule type" value="Genomic_DNA"/>
</dbReference>
<dbReference type="AlphaFoldDB" id="A0A1N7MAQ1"/>
<name>A0A1N7MAQ1_9BACT</name>
<evidence type="ECO:0000313" key="1">
    <source>
        <dbReference type="EMBL" id="SIS83158.1"/>
    </source>
</evidence>
<protein>
    <submittedName>
        <fullName evidence="1">Uncharacterized protein</fullName>
    </submittedName>
</protein>